<evidence type="ECO:0008006" key="7">
    <source>
        <dbReference type="Google" id="ProtNLM"/>
    </source>
</evidence>
<evidence type="ECO:0000256" key="1">
    <source>
        <dbReference type="SAM" id="Phobius"/>
    </source>
</evidence>
<dbReference type="OMA" id="STHIYFE"/>
<dbReference type="PANTHER" id="PTHR45867:SF10">
    <property type="entry name" value="PURPLE ACID PHOSPHATASE"/>
    <property type="match status" value="1"/>
</dbReference>
<dbReference type="InterPro" id="IPR025733">
    <property type="entry name" value="PAPs_C"/>
</dbReference>
<reference evidence="5" key="1">
    <citation type="submission" date="2021-01" db="EMBL/GenBank/DDBJ databases">
        <authorList>
            <consortium name="Genoscope - CEA"/>
            <person name="William W."/>
        </authorList>
    </citation>
    <scope>NUCLEOTIDE SEQUENCE</scope>
</reference>
<comment type="caution">
    <text evidence="5">The sequence shown here is derived from an EMBL/GenBank/DDBJ whole genome shotgun (WGS) entry which is preliminary data.</text>
</comment>
<feature type="signal peptide" evidence="2">
    <location>
        <begin position="1"/>
        <end position="15"/>
    </location>
</feature>
<dbReference type="InterPro" id="IPR041792">
    <property type="entry name" value="MPP_PAP"/>
</dbReference>
<dbReference type="PANTHER" id="PTHR45867">
    <property type="entry name" value="PURPLE ACID PHOSPHATASE"/>
    <property type="match status" value="1"/>
</dbReference>
<keyword evidence="1" id="KW-1133">Transmembrane helix</keyword>
<evidence type="ECO:0000256" key="2">
    <source>
        <dbReference type="SAM" id="SignalP"/>
    </source>
</evidence>
<evidence type="ECO:0000313" key="6">
    <source>
        <dbReference type="Proteomes" id="UP000688137"/>
    </source>
</evidence>
<keyword evidence="6" id="KW-1185">Reference proteome</keyword>
<sequence length="733" mass="86530">MFLIFVIANIHLVLSKDCNTFDEQIILGDYYSNIEGQIMATLQYKSYEECLSYSQINRIRLKYQSVLIDNLYYEYTTKIYKNYSVQMNIDYNITLGMKSIILRLPQKNGQQPFKLLNQFGNSQILIENSSLNLQIEDNDVMSFKIESIALILINECNVNKILEHLIQNHNFWLVMIGDQSCQIQLQHLQYDTFISLIDSQLITFLKSNQFKRNFKIEFQIHNSSILQFKYYKNDELIQNELVKKSFLISTNVGDNCIPYGQRISLGYYYTNYNKEDDIIDITYNTQSYCPQGFLHIFDENGIDQWIKIRETRILNMSKIYENSNQQFTYVTYINIVSLNSYTIQKFGQIYYYEIYGDIDSKSNKYQFKVPLKQYDNKEHKIIFFGDMDSNWNGNKSKETFDWFQSIQYNQSDYDVLIFEGDMAYDLESYNCQQGDWWLRNMTTFTSYYPLLSTPGNHDSGANYEFDYYRMSFLSPEKSQYNTRNNYYNFYSVDLGLVHYIFYNPTNIVYNESNQQQIDEMVQIMENDLNQANQNRENVPWIIVNSHFPMYCSDSSDNQCSQNFIALQPFADLFTKYRVAIYMSAHQHNYERDAPFINNQSQVNTGLITDGPQQHLVKNSAAPIYIVEGSAGQEYYTPLVPYENQPYTVFQTGYNDGIGIMTIHNSTHIYFEQIDLITQQVVDYFWCVQDRQINSNKTLNIILWTLLGFSILGILGIGILYLIRRQKIKEQLLP</sequence>
<dbReference type="EMBL" id="CAJJDM010000002">
    <property type="protein sequence ID" value="CAD8043793.1"/>
    <property type="molecule type" value="Genomic_DNA"/>
</dbReference>
<dbReference type="Pfam" id="PF00149">
    <property type="entry name" value="Metallophos"/>
    <property type="match status" value="1"/>
</dbReference>
<accession>A0A8S1JN86</accession>
<feature type="domain" description="Purple acid phosphatase C-terminal" evidence="4">
    <location>
        <begin position="621"/>
        <end position="682"/>
    </location>
</feature>
<keyword evidence="1" id="KW-0472">Membrane</keyword>
<feature type="domain" description="Calcineurin-like phosphoesterase" evidence="3">
    <location>
        <begin position="380"/>
        <end position="589"/>
    </location>
</feature>
<feature type="chain" id="PRO_5035743613" description="Acid phosphatase" evidence="2">
    <location>
        <begin position="16"/>
        <end position="733"/>
    </location>
</feature>
<feature type="transmembrane region" description="Helical" evidence="1">
    <location>
        <begin position="700"/>
        <end position="722"/>
    </location>
</feature>
<gene>
    <name evidence="5" type="ORF">PPRIM_AZ9-3.1.T0050447</name>
</gene>
<keyword evidence="2" id="KW-0732">Signal</keyword>
<name>A0A8S1JN86_PARPR</name>
<keyword evidence="1" id="KW-0812">Transmembrane</keyword>
<dbReference type="GO" id="GO:0016787">
    <property type="term" value="F:hydrolase activity"/>
    <property type="evidence" value="ECO:0007669"/>
    <property type="project" value="InterPro"/>
</dbReference>
<protein>
    <recommendedName>
        <fullName evidence="7">Acid phosphatase</fullName>
    </recommendedName>
</protein>
<dbReference type="AlphaFoldDB" id="A0A8S1JN86"/>
<evidence type="ECO:0000259" key="4">
    <source>
        <dbReference type="Pfam" id="PF14008"/>
    </source>
</evidence>
<dbReference type="CDD" id="cd00839">
    <property type="entry name" value="MPP_PAPs"/>
    <property type="match status" value="1"/>
</dbReference>
<proteinExistence type="predicted"/>
<evidence type="ECO:0000313" key="5">
    <source>
        <dbReference type="EMBL" id="CAD8043793.1"/>
    </source>
</evidence>
<evidence type="ECO:0000259" key="3">
    <source>
        <dbReference type="Pfam" id="PF00149"/>
    </source>
</evidence>
<organism evidence="5 6">
    <name type="scientific">Paramecium primaurelia</name>
    <dbReference type="NCBI Taxonomy" id="5886"/>
    <lineage>
        <taxon>Eukaryota</taxon>
        <taxon>Sar</taxon>
        <taxon>Alveolata</taxon>
        <taxon>Ciliophora</taxon>
        <taxon>Intramacronucleata</taxon>
        <taxon>Oligohymenophorea</taxon>
        <taxon>Peniculida</taxon>
        <taxon>Parameciidae</taxon>
        <taxon>Paramecium</taxon>
    </lineage>
</organism>
<dbReference type="Pfam" id="PF14008">
    <property type="entry name" value="Metallophos_C"/>
    <property type="match status" value="1"/>
</dbReference>
<dbReference type="InterPro" id="IPR004843">
    <property type="entry name" value="Calcineurin-like_PHP"/>
</dbReference>
<dbReference type="Proteomes" id="UP000688137">
    <property type="component" value="Unassembled WGS sequence"/>
</dbReference>